<gene>
    <name evidence="1" type="ORF">AGLY_000359</name>
</gene>
<evidence type="ECO:0000313" key="1">
    <source>
        <dbReference type="EMBL" id="KAE9544817.1"/>
    </source>
</evidence>
<comment type="caution">
    <text evidence="1">The sequence shown here is derived from an EMBL/GenBank/DDBJ whole genome shotgun (WGS) entry which is preliminary data.</text>
</comment>
<organism evidence="1 2">
    <name type="scientific">Aphis glycines</name>
    <name type="common">Soybean aphid</name>
    <dbReference type="NCBI Taxonomy" id="307491"/>
    <lineage>
        <taxon>Eukaryota</taxon>
        <taxon>Metazoa</taxon>
        <taxon>Ecdysozoa</taxon>
        <taxon>Arthropoda</taxon>
        <taxon>Hexapoda</taxon>
        <taxon>Insecta</taxon>
        <taxon>Pterygota</taxon>
        <taxon>Neoptera</taxon>
        <taxon>Paraneoptera</taxon>
        <taxon>Hemiptera</taxon>
        <taxon>Sternorrhyncha</taxon>
        <taxon>Aphidomorpha</taxon>
        <taxon>Aphidoidea</taxon>
        <taxon>Aphididae</taxon>
        <taxon>Aphidini</taxon>
        <taxon>Aphis</taxon>
        <taxon>Aphis</taxon>
    </lineage>
</organism>
<reference evidence="1 2" key="1">
    <citation type="submission" date="2019-08" db="EMBL/GenBank/DDBJ databases">
        <title>The genome of the soybean aphid Biotype 1, its phylome, world population structure and adaptation to the North American continent.</title>
        <authorList>
            <person name="Giordano R."/>
            <person name="Donthu R.K."/>
            <person name="Hernandez A.G."/>
            <person name="Wright C.L."/>
            <person name="Zimin A.V."/>
        </authorList>
    </citation>
    <scope>NUCLEOTIDE SEQUENCE [LARGE SCALE GENOMIC DNA]</scope>
    <source>
        <tissue evidence="1">Whole aphids</tissue>
    </source>
</reference>
<evidence type="ECO:0000313" key="2">
    <source>
        <dbReference type="Proteomes" id="UP000475862"/>
    </source>
</evidence>
<keyword evidence="2" id="KW-1185">Reference proteome</keyword>
<dbReference type="Proteomes" id="UP000475862">
    <property type="component" value="Unassembled WGS sequence"/>
</dbReference>
<name>A0A6G0U788_APHGL</name>
<dbReference type="EMBL" id="VYZN01000001">
    <property type="protein sequence ID" value="KAE9544817.1"/>
    <property type="molecule type" value="Genomic_DNA"/>
</dbReference>
<protein>
    <submittedName>
        <fullName evidence="1">Uncharacterized protein</fullName>
    </submittedName>
</protein>
<proteinExistence type="predicted"/>
<accession>A0A6G0U788</accession>
<sequence>MHSTPAALERNWEVDLTEINLKLNIDAFFKFKNIENKYVTVTPVLNITVLEKYYFLLNNEVTIAFKHRLYDLCPIMFFKIELIKDKSEIPDYIAGYIIENDQTDHNYVKVTNFTYFVNRRKLKIVSLVVSNIIQELEKIFKLFTLFFSSNSYPINVDISSPSHEQRDPNYAKDKNSKQVYKLYSTKFTKRDLVYTATEEIYHPPPHNLQLISWISEQSVYVPKLNTVSLLGTQMFYFTIINF</sequence>
<dbReference type="AlphaFoldDB" id="A0A6G0U788"/>